<name>A0A936Z3R7_9BURK</name>
<organism evidence="1 2">
    <name type="scientific">Ramlibacter monticola</name>
    <dbReference type="NCBI Taxonomy" id="1926872"/>
    <lineage>
        <taxon>Bacteria</taxon>
        <taxon>Pseudomonadati</taxon>
        <taxon>Pseudomonadota</taxon>
        <taxon>Betaproteobacteria</taxon>
        <taxon>Burkholderiales</taxon>
        <taxon>Comamonadaceae</taxon>
        <taxon>Ramlibacter</taxon>
    </lineage>
</organism>
<protein>
    <submittedName>
        <fullName evidence="1">Uncharacterized protein</fullName>
    </submittedName>
</protein>
<keyword evidence="2" id="KW-1185">Reference proteome</keyword>
<comment type="caution">
    <text evidence="1">The sequence shown here is derived from an EMBL/GenBank/DDBJ whole genome shotgun (WGS) entry which is preliminary data.</text>
</comment>
<gene>
    <name evidence="1" type="ORF">JJ685_18375</name>
</gene>
<sequence length="216" mass="24966">MSFLNQLKSQAKELQHKRSSDDQQLHESTARTEEACRVILPYLQDLARQLSVIEPAGPALTLDGRTRWPAMKLVDFRVDARRKRLRNQEVFDYIGVGWRIVPQAGEPVPAAVSVNFPIEMQRVEERLMMGPVKHERREIRDPEKRNVLREVRYEYLTHTRGSITATPDHDRGHVHFRLLNTAGFEVVQTIWPAARINQELLDELAKRLVGQPSTFA</sequence>
<dbReference type="AlphaFoldDB" id="A0A936Z3R7"/>
<dbReference type="RefSeq" id="WP_201675767.1">
    <property type="nucleotide sequence ID" value="NZ_JAEQNE010000004.1"/>
</dbReference>
<reference evidence="1 2" key="1">
    <citation type="journal article" date="2017" name="Int. J. Syst. Evol. Microbiol.">
        <title>Ramlibacter monticola sp. nov., isolated from forest soil.</title>
        <authorList>
            <person name="Chaudhary D.K."/>
            <person name="Kim J."/>
        </authorList>
    </citation>
    <scope>NUCLEOTIDE SEQUENCE [LARGE SCALE GENOMIC DNA]</scope>
    <source>
        <strain evidence="1 2">KACC 19175</strain>
    </source>
</reference>
<accession>A0A936Z3R7</accession>
<dbReference type="EMBL" id="JAEQNE010000004">
    <property type="protein sequence ID" value="MBL0393112.1"/>
    <property type="molecule type" value="Genomic_DNA"/>
</dbReference>
<evidence type="ECO:0000313" key="1">
    <source>
        <dbReference type="EMBL" id="MBL0393112.1"/>
    </source>
</evidence>
<evidence type="ECO:0000313" key="2">
    <source>
        <dbReference type="Proteomes" id="UP000599109"/>
    </source>
</evidence>
<proteinExistence type="predicted"/>
<dbReference type="Proteomes" id="UP000599109">
    <property type="component" value="Unassembled WGS sequence"/>
</dbReference>